<dbReference type="Proteomes" id="UP000813385">
    <property type="component" value="Unassembled WGS sequence"/>
</dbReference>
<sequence length="293" mass="33701">MVRRRPRPRPRLPRPKPTAAQQALNIAEICEIIFVNLGILDLLVSINRVSKLWHRIVNNTPVLRQILHFDPIPTPVFHGPVDKDGRGPRLELVPNPLLYKLFSASIDKLYWRDEEGPAPPTAVTTWSRTRPDKPRRPFKPRPSIMRATSWRRMLVSQPPPHHLCYVGKDMYGEDHTSKDAADPGGLCMGQLHDLLVKWALYRPKHEIYTYWNYVPLGRYIPSSWSAMRYVAETGFVVLQCPPLPRLRPPERVPYVSSSFLRRIGCLPRSEVYSYPVSGYPGHPLGFRPAGLWL</sequence>
<dbReference type="OrthoDB" id="3800738at2759"/>
<reference evidence="2" key="1">
    <citation type="journal article" date="2021" name="Nat. Commun.">
        <title>Genetic determinants of endophytism in the Arabidopsis root mycobiome.</title>
        <authorList>
            <person name="Mesny F."/>
            <person name="Miyauchi S."/>
            <person name="Thiergart T."/>
            <person name="Pickel B."/>
            <person name="Atanasova L."/>
            <person name="Karlsson M."/>
            <person name="Huettel B."/>
            <person name="Barry K.W."/>
            <person name="Haridas S."/>
            <person name="Chen C."/>
            <person name="Bauer D."/>
            <person name="Andreopoulos W."/>
            <person name="Pangilinan J."/>
            <person name="LaButti K."/>
            <person name="Riley R."/>
            <person name="Lipzen A."/>
            <person name="Clum A."/>
            <person name="Drula E."/>
            <person name="Henrissat B."/>
            <person name="Kohler A."/>
            <person name="Grigoriev I.V."/>
            <person name="Martin F.M."/>
            <person name="Hacquard S."/>
        </authorList>
    </citation>
    <scope>NUCLEOTIDE SEQUENCE</scope>
    <source>
        <strain evidence="2">MPI-CAGE-AT-0016</strain>
    </source>
</reference>
<name>A0A8K0TDJ8_9PEZI</name>
<dbReference type="SUPFAM" id="SSF81383">
    <property type="entry name" value="F-box domain"/>
    <property type="match status" value="1"/>
</dbReference>
<gene>
    <name evidence="2" type="ORF">B0T11DRAFT_288626</name>
</gene>
<dbReference type="AlphaFoldDB" id="A0A8K0TDJ8"/>
<evidence type="ECO:0000313" key="3">
    <source>
        <dbReference type="Proteomes" id="UP000813385"/>
    </source>
</evidence>
<organism evidence="2 3">
    <name type="scientific">Plectosphaerella cucumerina</name>
    <dbReference type="NCBI Taxonomy" id="40658"/>
    <lineage>
        <taxon>Eukaryota</taxon>
        <taxon>Fungi</taxon>
        <taxon>Dikarya</taxon>
        <taxon>Ascomycota</taxon>
        <taxon>Pezizomycotina</taxon>
        <taxon>Sordariomycetes</taxon>
        <taxon>Hypocreomycetidae</taxon>
        <taxon>Glomerellales</taxon>
        <taxon>Plectosphaerellaceae</taxon>
        <taxon>Plectosphaerella</taxon>
    </lineage>
</organism>
<evidence type="ECO:0000256" key="1">
    <source>
        <dbReference type="SAM" id="MobiDB-lite"/>
    </source>
</evidence>
<dbReference type="InterPro" id="IPR036047">
    <property type="entry name" value="F-box-like_dom_sf"/>
</dbReference>
<proteinExistence type="predicted"/>
<comment type="caution">
    <text evidence="2">The sequence shown here is derived from an EMBL/GenBank/DDBJ whole genome shotgun (WGS) entry which is preliminary data.</text>
</comment>
<keyword evidence="3" id="KW-1185">Reference proteome</keyword>
<accession>A0A8K0TDJ8</accession>
<protein>
    <recommendedName>
        <fullName evidence="4">F-box domain-containing protein</fullName>
    </recommendedName>
</protein>
<feature type="region of interest" description="Disordered" evidence="1">
    <location>
        <begin position="119"/>
        <end position="141"/>
    </location>
</feature>
<evidence type="ECO:0000313" key="2">
    <source>
        <dbReference type="EMBL" id="KAH7354429.1"/>
    </source>
</evidence>
<evidence type="ECO:0008006" key="4">
    <source>
        <dbReference type="Google" id="ProtNLM"/>
    </source>
</evidence>
<dbReference type="EMBL" id="JAGPXD010000005">
    <property type="protein sequence ID" value="KAH7354429.1"/>
    <property type="molecule type" value="Genomic_DNA"/>
</dbReference>